<dbReference type="RefSeq" id="WP_063182637.1">
    <property type="nucleotide sequence ID" value="NZ_LQNT01000011.1"/>
</dbReference>
<dbReference type="GO" id="GO:0005524">
    <property type="term" value="F:ATP binding"/>
    <property type="evidence" value="ECO:0007669"/>
    <property type="project" value="UniProtKB-KW"/>
</dbReference>
<accession>A0A165GRU0</accession>
<dbReference type="InterPro" id="IPR051309">
    <property type="entry name" value="ABCF_ATPase"/>
</dbReference>
<gene>
    <name evidence="5" type="ORF">AV656_12660</name>
</gene>
<comment type="caution">
    <text evidence="5">The sequence shown here is derived from an EMBL/GenBank/DDBJ whole genome shotgun (WGS) entry which is preliminary data.</text>
</comment>
<dbReference type="PROSITE" id="PS50893">
    <property type="entry name" value="ABC_TRANSPORTER_2"/>
    <property type="match status" value="2"/>
</dbReference>
<dbReference type="Pfam" id="PF12848">
    <property type="entry name" value="ABC_tran_Xtn"/>
    <property type="match status" value="1"/>
</dbReference>
<dbReference type="CDD" id="cd03221">
    <property type="entry name" value="ABCF_EF-3"/>
    <property type="match status" value="2"/>
</dbReference>
<name>A0A165GRU0_9BACL</name>
<dbReference type="OrthoDB" id="9760950at2"/>
<dbReference type="Proteomes" id="UP000076490">
    <property type="component" value="Unassembled WGS sequence"/>
</dbReference>
<dbReference type="InterPro" id="IPR003593">
    <property type="entry name" value="AAA+_ATPase"/>
</dbReference>
<dbReference type="PANTHER" id="PTHR42855">
    <property type="entry name" value="ABC TRANSPORTER ATP-BINDING SUBUNIT"/>
    <property type="match status" value="1"/>
</dbReference>
<keyword evidence="3" id="KW-0175">Coiled coil</keyword>
<feature type="domain" description="ABC transporter" evidence="4">
    <location>
        <begin position="4"/>
        <end position="202"/>
    </location>
</feature>
<evidence type="ECO:0000256" key="1">
    <source>
        <dbReference type="ARBA" id="ARBA00022741"/>
    </source>
</evidence>
<dbReference type="SMART" id="SM00382">
    <property type="entry name" value="AAA"/>
    <property type="match status" value="2"/>
</dbReference>
<feature type="coiled-coil region" evidence="3">
    <location>
        <begin position="180"/>
        <end position="225"/>
    </location>
</feature>
<keyword evidence="1" id="KW-0547">Nucleotide-binding</keyword>
<dbReference type="SUPFAM" id="SSF52540">
    <property type="entry name" value="P-loop containing nucleoside triphosphate hydrolases"/>
    <property type="match status" value="2"/>
</dbReference>
<evidence type="ECO:0000259" key="4">
    <source>
        <dbReference type="PROSITE" id="PS50893"/>
    </source>
</evidence>
<feature type="domain" description="ABC transporter" evidence="4">
    <location>
        <begin position="298"/>
        <end position="509"/>
    </location>
</feature>
<dbReference type="InterPro" id="IPR032781">
    <property type="entry name" value="ABC_tran_Xtn"/>
</dbReference>
<proteinExistence type="predicted"/>
<evidence type="ECO:0000313" key="5">
    <source>
        <dbReference type="EMBL" id="KZE37414.1"/>
    </source>
</evidence>
<keyword evidence="2 5" id="KW-0067">ATP-binding</keyword>
<organism evidence="5 6">
    <name type="scientific">Bhargavaea cecembensis</name>
    <dbReference type="NCBI Taxonomy" id="394098"/>
    <lineage>
        <taxon>Bacteria</taxon>
        <taxon>Bacillati</taxon>
        <taxon>Bacillota</taxon>
        <taxon>Bacilli</taxon>
        <taxon>Bacillales</taxon>
        <taxon>Caryophanaceae</taxon>
        <taxon>Bhargavaea</taxon>
    </lineage>
</organism>
<dbReference type="NCBIfam" id="NF000355">
    <property type="entry name" value="ribo_prot_ABC_F"/>
    <property type="match status" value="1"/>
</dbReference>
<dbReference type="GO" id="GO:0016887">
    <property type="term" value="F:ATP hydrolysis activity"/>
    <property type="evidence" value="ECO:0007669"/>
    <property type="project" value="InterPro"/>
</dbReference>
<sequence>MLLGRLEELSVAYGDVTIFEQVSAEIPESAVIALVGPNGAGKSTLMERIAGSREPSSGLVRWNGKRPSITYFRQEEASPDLSADTGEVLAERKKWRLSEGVAYNTASGGERMKLRLSAALAEQSRLVLLDEPTNHLDREALERLIGQIRGSRSTFIVVSHDRHFVDRVADRIWELDHGTLTEYEGNYTDYRNKKEAARAAQQKHYEQQQKKVARVQEQIDQLSDWSDKGHRESMKKGEGRMGAKEYFRMKAKKKDIQIRSKRRRLEAELDQDGVEKPAEEASVTFDVKGGQRKGTRVFELRDVSKSYGNRTLFRAVRLTILSGERLALLGPNGSGKTTLFRMLLGEEPYEGELWRTEGMTIGVLSQSVLDLPLEETMKAYFSSTTYEQQGKLRTDLANLGFSPEQWTLPLSHLSMGERLKVKLMRFILEGTDVLLLDEPTNHLDLPSREELERTLGTFPGTLLFASHDRYFTEKLADGILVFGEGTVRKLLMGPAEWEEKRSVTGEQRGGKVQEENRMRLETERQAVLGKLSLLMPGDLEYAGLDRRFLELTREIRQLEECRKGN</sequence>
<dbReference type="Pfam" id="PF00005">
    <property type="entry name" value="ABC_tran"/>
    <property type="match status" value="2"/>
</dbReference>
<reference evidence="5 6" key="1">
    <citation type="submission" date="2016-01" db="EMBL/GenBank/DDBJ databases">
        <title>Whole genome sequencing of Bhargavaea cecembensis T14.</title>
        <authorList>
            <person name="Hong K.W."/>
        </authorList>
    </citation>
    <scope>NUCLEOTIDE SEQUENCE [LARGE SCALE GENOMIC DNA]</scope>
    <source>
        <strain evidence="5 6">T14</strain>
    </source>
</reference>
<evidence type="ECO:0000313" key="6">
    <source>
        <dbReference type="Proteomes" id="UP000076490"/>
    </source>
</evidence>
<dbReference type="Gene3D" id="3.40.50.300">
    <property type="entry name" value="P-loop containing nucleotide triphosphate hydrolases"/>
    <property type="match status" value="3"/>
</dbReference>
<evidence type="ECO:0000256" key="2">
    <source>
        <dbReference type="ARBA" id="ARBA00022840"/>
    </source>
</evidence>
<dbReference type="PANTHER" id="PTHR42855:SF2">
    <property type="entry name" value="DRUG RESISTANCE ABC TRANSPORTER,ATP-BINDING PROTEIN"/>
    <property type="match status" value="1"/>
</dbReference>
<evidence type="ECO:0000256" key="3">
    <source>
        <dbReference type="SAM" id="Coils"/>
    </source>
</evidence>
<protein>
    <submittedName>
        <fullName evidence="5">ABC transporter ATP-binding protein</fullName>
    </submittedName>
</protein>
<dbReference type="InterPro" id="IPR027417">
    <property type="entry name" value="P-loop_NTPase"/>
</dbReference>
<dbReference type="InterPro" id="IPR003439">
    <property type="entry name" value="ABC_transporter-like_ATP-bd"/>
</dbReference>
<dbReference type="EMBL" id="LQNT01000011">
    <property type="protein sequence ID" value="KZE37414.1"/>
    <property type="molecule type" value="Genomic_DNA"/>
</dbReference>
<dbReference type="AlphaFoldDB" id="A0A165GRU0"/>